<reference evidence="1 2" key="1">
    <citation type="submission" date="2016-10" db="EMBL/GenBank/DDBJ databases">
        <authorList>
            <person name="de Groot N.N."/>
        </authorList>
    </citation>
    <scope>NUCLEOTIDE SEQUENCE [LARGE SCALE GENOMIC DNA]</scope>
    <source>
        <strain evidence="1 2">DSM 381</strain>
    </source>
</reference>
<sequence>MTITYKHVIEALVDDFRSMHEENQRPDVKLNFDGDPKNLALVTPGPVIEFSYRFSDSEIMNHCDLFYCLIIASHELAHWTNAHTKYSDNDDLDSKAIEAWADFFGTRLLFTGVTYGARLQEIIHKLRTPAFDISAQHALLEAYGNALRCVYENVFRRADASSKYHSPNERVQICGAGVTSFFYRLLGKMHQGMSIFSLKKTILEPFGDLDIFKENIDWEEVSEISRRTIDIHLKLKQGRPLITPGIRREYNYLIGTNYLGHEENAIHREQLRDAIRQWGIEV</sequence>
<gene>
    <name evidence="1" type="ORF">SAMN04244574_03318</name>
</gene>
<dbReference type="RefSeq" id="WP_244541139.1">
    <property type="nucleotide sequence ID" value="NZ_FOSX01000064.1"/>
</dbReference>
<dbReference type="AlphaFoldDB" id="A0A1I4FG07"/>
<dbReference type="Proteomes" id="UP000199579">
    <property type="component" value="Unassembled WGS sequence"/>
</dbReference>
<proteinExistence type="predicted"/>
<accession>A0A1I4FG07</accession>
<protein>
    <submittedName>
        <fullName evidence="1">Uncharacterized protein</fullName>
    </submittedName>
</protein>
<evidence type="ECO:0000313" key="2">
    <source>
        <dbReference type="Proteomes" id="UP000199579"/>
    </source>
</evidence>
<dbReference type="EMBL" id="FOSX01000064">
    <property type="protein sequence ID" value="SFL15381.1"/>
    <property type="molecule type" value="Genomic_DNA"/>
</dbReference>
<organism evidence="1 2">
    <name type="scientific">Azotobacter beijerinckii</name>
    <dbReference type="NCBI Taxonomy" id="170623"/>
    <lineage>
        <taxon>Bacteria</taxon>
        <taxon>Pseudomonadati</taxon>
        <taxon>Pseudomonadota</taxon>
        <taxon>Gammaproteobacteria</taxon>
        <taxon>Pseudomonadales</taxon>
        <taxon>Pseudomonadaceae</taxon>
        <taxon>Azotobacter</taxon>
    </lineage>
</organism>
<evidence type="ECO:0000313" key="1">
    <source>
        <dbReference type="EMBL" id="SFL15381.1"/>
    </source>
</evidence>
<name>A0A1I4FG07_9GAMM</name>